<dbReference type="AlphaFoldDB" id="A0A5S9M781"/>
<dbReference type="Pfam" id="PF01053">
    <property type="entry name" value="Cys_Met_Meta_PP"/>
    <property type="match status" value="1"/>
</dbReference>
<dbReference type="GO" id="GO:0005737">
    <property type="term" value="C:cytoplasm"/>
    <property type="evidence" value="ECO:0007669"/>
    <property type="project" value="TreeGrafter"/>
</dbReference>
<dbReference type="GO" id="GO:0003961">
    <property type="term" value="F:O-acetylhomoserine aminocarboxypropyltransferase activity"/>
    <property type="evidence" value="ECO:0007669"/>
    <property type="project" value="TreeGrafter"/>
</dbReference>
<evidence type="ECO:0000256" key="2">
    <source>
        <dbReference type="ARBA" id="ARBA00022679"/>
    </source>
</evidence>
<dbReference type="GO" id="GO:0030170">
    <property type="term" value="F:pyridoxal phosphate binding"/>
    <property type="evidence" value="ECO:0007669"/>
    <property type="project" value="InterPro"/>
</dbReference>
<dbReference type="GO" id="GO:0006535">
    <property type="term" value="P:cysteine biosynthetic process from serine"/>
    <property type="evidence" value="ECO:0007669"/>
    <property type="project" value="TreeGrafter"/>
</dbReference>
<evidence type="ECO:0000256" key="1">
    <source>
        <dbReference type="ARBA" id="ARBA00001933"/>
    </source>
</evidence>
<comment type="similarity">
    <text evidence="4">Belongs to the trans-sulfuration enzymes family.</text>
</comment>
<name>A0A5S9M781_BACIA</name>
<protein>
    <submittedName>
        <fullName evidence="5">Uncharacterized protein</fullName>
    </submittedName>
</protein>
<reference evidence="5 6" key="1">
    <citation type="submission" date="2019-12" db="EMBL/GenBank/DDBJ databases">
        <title>Full genome sequence of a Bacillus safensis strain isolated from commercially available natto in Indonesia.</title>
        <authorList>
            <person name="Yoshida M."/>
            <person name="Uomi M."/>
            <person name="Waturangi D."/>
            <person name="Ekaputri J.J."/>
            <person name="Setiamarga D.H.E."/>
        </authorList>
    </citation>
    <scope>NUCLEOTIDE SEQUENCE [LARGE SCALE GENOMIC DNA]</scope>
    <source>
        <strain evidence="5 6">IDN1</strain>
    </source>
</reference>
<gene>
    <name evidence="5" type="ORF">BsIDN1_16420</name>
</gene>
<evidence type="ECO:0000313" key="6">
    <source>
        <dbReference type="Proteomes" id="UP000464658"/>
    </source>
</evidence>
<dbReference type="InterPro" id="IPR006235">
    <property type="entry name" value="OAc-hSer/O-AcSer_sulfhydrylase"/>
</dbReference>
<comment type="cofactor">
    <cofactor evidence="1 4">
        <name>pyridoxal 5'-phosphate</name>
        <dbReference type="ChEBI" id="CHEBI:597326"/>
    </cofactor>
</comment>
<dbReference type="SUPFAM" id="SSF53383">
    <property type="entry name" value="PLP-dependent transferases"/>
    <property type="match status" value="1"/>
</dbReference>
<dbReference type="Proteomes" id="UP000464658">
    <property type="component" value="Chromosome"/>
</dbReference>
<dbReference type="InterPro" id="IPR015421">
    <property type="entry name" value="PyrdxlP-dep_Trfase_major"/>
</dbReference>
<evidence type="ECO:0000313" key="5">
    <source>
        <dbReference type="EMBL" id="BBP88024.1"/>
    </source>
</evidence>
<dbReference type="PANTHER" id="PTHR43797:SF2">
    <property type="entry name" value="HOMOCYSTEINE_CYSTEINE SYNTHASE"/>
    <property type="match status" value="1"/>
</dbReference>
<organism evidence="5 6">
    <name type="scientific">Bacillus safensis</name>
    <dbReference type="NCBI Taxonomy" id="561879"/>
    <lineage>
        <taxon>Bacteria</taxon>
        <taxon>Bacillati</taxon>
        <taxon>Bacillota</taxon>
        <taxon>Bacilli</taxon>
        <taxon>Bacillales</taxon>
        <taxon>Bacillaceae</taxon>
        <taxon>Bacillus</taxon>
    </lineage>
</organism>
<proteinExistence type="inferred from homology"/>
<dbReference type="GO" id="GO:0071269">
    <property type="term" value="P:L-homocysteine biosynthetic process"/>
    <property type="evidence" value="ECO:0007669"/>
    <property type="project" value="TreeGrafter"/>
</dbReference>
<dbReference type="Gene3D" id="3.40.640.10">
    <property type="entry name" value="Type I PLP-dependent aspartate aminotransferase-like (Major domain)"/>
    <property type="match status" value="1"/>
</dbReference>
<keyword evidence="3 4" id="KW-0663">Pyridoxal phosphate</keyword>
<evidence type="ECO:0000256" key="3">
    <source>
        <dbReference type="ARBA" id="ARBA00022898"/>
    </source>
</evidence>
<dbReference type="EMBL" id="AP021906">
    <property type="protein sequence ID" value="BBP88024.1"/>
    <property type="molecule type" value="Genomic_DNA"/>
</dbReference>
<dbReference type="PANTHER" id="PTHR43797">
    <property type="entry name" value="HOMOCYSTEINE/CYSTEINE SYNTHASE"/>
    <property type="match status" value="1"/>
</dbReference>
<dbReference type="GO" id="GO:0019346">
    <property type="term" value="P:transsulfuration"/>
    <property type="evidence" value="ECO:0007669"/>
    <property type="project" value="InterPro"/>
</dbReference>
<evidence type="ECO:0000256" key="4">
    <source>
        <dbReference type="RuleBase" id="RU362118"/>
    </source>
</evidence>
<dbReference type="InterPro" id="IPR015424">
    <property type="entry name" value="PyrdxlP-dep_Trfase"/>
</dbReference>
<dbReference type="InterPro" id="IPR000277">
    <property type="entry name" value="Cys/Met-Metab_PyrdxlP-dep_enz"/>
</dbReference>
<sequence length="97" mass="10355">MQTLSSHSATKFIGGHGTSIGGVIVDSGRFPWADSDKFKGLTEPDPSYHGLTYTEAIGEAAYITKARVQLLRDLGAALSPFNSFLLLQGLRNITPSS</sequence>
<keyword evidence="2" id="KW-0808">Transferase</keyword>
<dbReference type="GO" id="GO:0004124">
    <property type="term" value="F:cysteine synthase activity"/>
    <property type="evidence" value="ECO:0007669"/>
    <property type="project" value="TreeGrafter"/>
</dbReference>
<accession>A0A5S9M781</accession>